<comment type="caution">
    <text evidence="2">The sequence shown here is derived from an EMBL/GenBank/DDBJ whole genome shotgun (WGS) entry which is preliminary data.</text>
</comment>
<name>A0AAW1WFX8_RUBAR</name>
<evidence type="ECO:0000313" key="3">
    <source>
        <dbReference type="Proteomes" id="UP001457282"/>
    </source>
</evidence>
<proteinExistence type="predicted"/>
<sequence length="327" mass="36987">MREHCCLFDQSRSGGLRTLTPIKTALFAQTIAPNPTHREFPVSHSQGETMESERDLSETKSEIQRKLYKKPIPSEIVPVVASDDPDSDPDRDAVNCAEDSDSSDSENWDGNSDKGEVVPNKIPVTAPRTEFPVPAPTQIKITIPAPPIKNSAVPQIKVPVTVPQVVRQIENNSESKENHQASDLSSDDDVGRYMIRRRDRELKMPASDSSEDIGSYELKRRETPIKTQIKNLNSDSDSSLEVARSVFKRRESHMETGDSLSDSEDSEDIEIPTTSLRWRFRRRGIALRWRRNSLLILSLTLRRRVQFLVAKRSRRNVNISALLAWSC</sequence>
<feature type="compositionally biased region" description="Acidic residues" evidence="1">
    <location>
        <begin position="98"/>
        <end position="107"/>
    </location>
</feature>
<reference evidence="2 3" key="1">
    <citation type="journal article" date="2023" name="G3 (Bethesda)">
        <title>A chromosome-length genome assembly and annotation of blackberry (Rubus argutus, cv. 'Hillquist').</title>
        <authorList>
            <person name="Bruna T."/>
            <person name="Aryal R."/>
            <person name="Dudchenko O."/>
            <person name="Sargent D.J."/>
            <person name="Mead D."/>
            <person name="Buti M."/>
            <person name="Cavallini A."/>
            <person name="Hytonen T."/>
            <person name="Andres J."/>
            <person name="Pham M."/>
            <person name="Weisz D."/>
            <person name="Mascagni F."/>
            <person name="Usai G."/>
            <person name="Natali L."/>
            <person name="Bassil N."/>
            <person name="Fernandez G.E."/>
            <person name="Lomsadze A."/>
            <person name="Armour M."/>
            <person name="Olukolu B."/>
            <person name="Poorten T."/>
            <person name="Britton C."/>
            <person name="Davik J."/>
            <person name="Ashrafi H."/>
            <person name="Aiden E.L."/>
            <person name="Borodovsky M."/>
            <person name="Worthington M."/>
        </authorList>
    </citation>
    <scope>NUCLEOTIDE SEQUENCE [LARGE SCALE GENOMIC DNA]</scope>
    <source>
        <strain evidence="2">PI 553951</strain>
    </source>
</reference>
<accession>A0AAW1WFX8</accession>
<keyword evidence="3" id="KW-1185">Reference proteome</keyword>
<organism evidence="2 3">
    <name type="scientific">Rubus argutus</name>
    <name type="common">Southern blackberry</name>
    <dbReference type="NCBI Taxonomy" id="59490"/>
    <lineage>
        <taxon>Eukaryota</taxon>
        <taxon>Viridiplantae</taxon>
        <taxon>Streptophyta</taxon>
        <taxon>Embryophyta</taxon>
        <taxon>Tracheophyta</taxon>
        <taxon>Spermatophyta</taxon>
        <taxon>Magnoliopsida</taxon>
        <taxon>eudicotyledons</taxon>
        <taxon>Gunneridae</taxon>
        <taxon>Pentapetalae</taxon>
        <taxon>rosids</taxon>
        <taxon>fabids</taxon>
        <taxon>Rosales</taxon>
        <taxon>Rosaceae</taxon>
        <taxon>Rosoideae</taxon>
        <taxon>Rosoideae incertae sedis</taxon>
        <taxon>Rubus</taxon>
    </lineage>
</organism>
<evidence type="ECO:0000313" key="2">
    <source>
        <dbReference type="EMBL" id="KAK9923572.1"/>
    </source>
</evidence>
<dbReference type="EMBL" id="JBEDUW010000006">
    <property type="protein sequence ID" value="KAK9923572.1"/>
    <property type="molecule type" value="Genomic_DNA"/>
</dbReference>
<evidence type="ECO:0000256" key="1">
    <source>
        <dbReference type="SAM" id="MobiDB-lite"/>
    </source>
</evidence>
<protein>
    <submittedName>
        <fullName evidence="2">Uncharacterized protein</fullName>
    </submittedName>
</protein>
<dbReference type="Proteomes" id="UP001457282">
    <property type="component" value="Unassembled WGS sequence"/>
</dbReference>
<gene>
    <name evidence="2" type="ORF">M0R45_031981</name>
</gene>
<feature type="compositionally biased region" description="Basic and acidic residues" evidence="1">
    <location>
        <begin position="51"/>
        <end position="65"/>
    </location>
</feature>
<dbReference type="AlphaFoldDB" id="A0AAW1WFX8"/>
<feature type="region of interest" description="Disordered" evidence="1">
    <location>
        <begin position="35"/>
        <end position="120"/>
    </location>
</feature>